<dbReference type="InterPro" id="IPR058548">
    <property type="entry name" value="MlaB-like_STAS"/>
</dbReference>
<dbReference type="PANTHER" id="PTHR33495">
    <property type="entry name" value="ANTI-SIGMA FACTOR ANTAGONIST TM_1081-RELATED-RELATED"/>
    <property type="match status" value="1"/>
</dbReference>
<reference evidence="5" key="1">
    <citation type="journal article" date="2019" name="Int. J. Syst. Evol. Microbiol.">
        <title>The Global Catalogue of Microorganisms (GCM) 10K type strain sequencing project: providing services to taxonomists for standard genome sequencing and annotation.</title>
        <authorList>
            <consortium name="The Broad Institute Genomics Platform"/>
            <consortium name="The Broad Institute Genome Sequencing Center for Infectious Disease"/>
            <person name="Wu L."/>
            <person name="Ma J."/>
        </authorList>
    </citation>
    <scope>NUCLEOTIDE SEQUENCE [LARGE SCALE GENOMIC DNA]</scope>
    <source>
        <strain evidence="5">CGMCC 1.12859</strain>
    </source>
</reference>
<protein>
    <recommendedName>
        <fullName evidence="2">Anti-sigma factor antagonist</fullName>
    </recommendedName>
</protein>
<dbReference type="InterPro" id="IPR003658">
    <property type="entry name" value="Anti-sigma_ant"/>
</dbReference>
<dbReference type="PROSITE" id="PS50801">
    <property type="entry name" value="STAS"/>
    <property type="match status" value="1"/>
</dbReference>
<gene>
    <name evidence="4" type="ORF">ACFQMG_28260</name>
</gene>
<dbReference type="SUPFAM" id="SSF52091">
    <property type="entry name" value="SpoIIaa-like"/>
    <property type="match status" value="1"/>
</dbReference>
<dbReference type="Pfam" id="PF13466">
    <property type="entry name" value="STAS_2"/>
    <property type="match status" value="1"/>
</dbReference>
<evidence type="ECO:0000313" key="4">
    <source>
        <dbReference type="EMBL" id="MFC7183447.1"/>
    </source>
</evidence>
<evidence type="ECO:0000256" key="2">
    <source>
        <dbReference type="RuleBase" id="RU003749"/>
    </source>
</evidence>
<evidence type="ECO:0000313" key="5">
    <source>
        <dbReference type="Proteomes" id="UP001596435"/>
    </source>
</evidence>
<dbReference type="CDD" id="cd07043">
    <property type="entry name" value="STAS_anti-anti-sigma_factors"/>
    <property type="match status" value="1"/>
</dbReference>
<dbReference type="InterPro" id="IPR002645">
    <property type="entry name" value="STAS_dom"/>
</dbReference>
<dbReference type="PANTHER" id="PTHR33495:SF2">
    <property type="entry name" value="ANTI-SIGMA FACTOR ANTAGONIST TM_1081-RELATED"/>
    <property type="match status" value="1"/>
</dbReference>
<feature type="domain" description="STAS" evidence="3">
    <location>
        <begin position="12"/>
        <end position="112"/>
    </location>
</feature>
<dbReference type="InterPro" id="IPR036513">
    <property type="entry name" value="STAS_dom_sf"/>
</dbReference>
<accession>A0ABW2G4V4</accession>
<dbReference type="EMBL" id="JBHTAJ010000068">
    <property type="protein sequence ID" value="MFC7183447.1"/>
    <property type="molecule type" value="Genomic_DNA"/>
</dbReference>
<name>A0ABW2G4V4_9ACTN</name>
<organism evidence="4 5">
    <name type="scientific">Kitasatospora paranensis</name>
    <dbReference type="NCBI Taxonomy" id="258053"/>
    <lineage>
        <taxon>Bacteria</taxon>
        <taxon>Bacillati</taxon>
        <taxon>Actinomycetota</taxon>
        <taxon>Actinomycetes</taxon>
        <taxon>Kitasatosporales</taxon>
        <taxon>Streptomycetaceae</taxon>
        <taxon>Kitasatospora</taxon>
    </lineage>
</organism>
<comment type="caution">
    <text evidence="4">The sequence shown here is derived from an EMBL/GenBank/DDBJ whole genome shotgun (WGS) entry which is preliminary data.</text>
</comment>
<evidence type="ECO:0000259" key="3">
    <source>
        <dbReference type="PROSITE" id="PS50801"/>
    </source>
</evidence>
<dbReference type="NCBIfam" id="TIGR00377">
    <property type="entry name" value="ant_ant_sig"/>
    <property type="match status" value="1"/>
</dbReference>
<sequence length="112" mass="11621">MTEALQVDPPSLHVRLRPGAGAPVLEATGELDQYTGPLLDAAVTDALDAAAAAGELVLDVSGVHFCDSGGLNTLIRTHLRARDAGAVLRLVSPTAQVAGLFRRTGGDRLLLR</sequence>
<dbReference type="RefSeq" id="WP_380232342.1">
    <property type="nucleotide sequence ID" value="NZ_JBHSVH010000002.1"/>
</dbReference>
<comment type="similarity">
    <text evidence="1 2">Belongs to the anti-sigma-factor antagonist family.</text>
</comment>
<dbReference type="Proteomes" id="UP001596435">
    <property type="component" value="Unassembled WGS sequence"/>
</dbReference>
<proteinExistence type="inferred from homology"/>
<keyword evidence="5" id="KW-1185">Reference proteome</keyword>
<evidence type="ECO:0000256" key="1">
    <source>
        <dbReference type="ARBA" id="ARBA00009013"/>
    </source>
</evidence>
<dbReference type="Gene3D" id="3.30.750.24">
    <property type="entry name" value="STAS domain"/>
    <property type="match status" value="1"/>
</dbReference>